<dbReference type="Proteomes" id="UP000282515">
    <property type="component" value="Unassembled WGS sequence"/>
</dbReference>
<sequence>MIGSSLRAVSPRHPREEHRSEPLDERLRDNAALAEIELTSRLMIAASGTEARLTQDEVDHLLGVGSDDDSVN</sequence>
<proteinExistence type="predicted"/>
<evidence type="ECO:0000313" key="3">
    <source>
        <dbReference type="Proteomes" id="UP000282515"/>
    </source>
</evidence>
<gene>
    <name evidence="2" type="ORF">D9V41_06825</name>
</gene>
<feature type="compositionally biased region" description="Basic and acidic residues" evidence="1">
    <location>
        <begin position="13"/>
        <end position="24"/>
    </location>
</feature>
<dbReference type="AlphaFoldDB" id="A0A3L8PNQ4"/>
<organism evidence="2 3">
    <name type="scientific">Aeromicrobium phragmitis</name>
    <dbReference type="NCBI Taxonomy" id="2478914"/>
    <lineage>
        <taxon>Bacteria</taxon>
        <taxon>Bacillati</taxon>
        <taxon>Actinomycetota</taxon>
        <taxon>Actinomycetes</taxon>
        <taxon>Propionibacteriales</taxon>
        <taxon>Nocardioidaceae</taxon>
        <taxon>Aeromicrobium</taxon>
    </lineage>
</organism>
<dbReference type="EMBL" id="RDBF01000004">
    <property type="protein sequence ID" value="RLV56148.1"/>
    <property type="molecule type" value="Genomic_DNA"/>
</dbReference>
<evidence type="ECO:0000256" key="1">
    <source>
        <dbReference type="SAM" id="MobiDB-lite"/>
    </source>
</evidence>
<accession>A0A3L8PNQ4</accession>
<feature type="region of interest" description="Disordered" evidence="1">
    <location>
        <begin position="1"/>
        <end position="24"/>
    </location>
</feature>
<name>A0A3L8PNQ4_9ACTN</name>
<keyword evidence="3" id="KW-1185">Reference proteome</keyword>
<reference evidence="2 3" key="1">
    <citation type="submission" date="2018-10" db="EMBL/GenBank/DDBJ databases">
        <title>Aeromicrobium sp. 9W16Y-2 whole genome shotgun sequence.</title>
        <authorList>
            <person name="Li F."/>
        </authorList>
    </citation>
    <scope>NUCLEOTIDE SEQUENCE [LARGE SCALE GENOMIC DNA]</scope>
    <source>
        <strain evidence="2 3">9W16Y-2</strain>
    </source>
</reference>
<comment type="caution">
    <text evidence="2">The sequence shown here is derived from an EMBL/GenBank/DDBJ whole genome shotgun (WGS) entry which is preliminary data.</text>
</comment>
<evidence type="ECO:0000313" key="2">
    <source>
        <dbReference type="EMBL" id="RLV56148.1"/>
    </source>
</evidence>
<protein>
    <submittedName>
        <fullName evidence="2">Uncharacterized protein</fullName>
    </submittedName>
</protein>